<keyword evidence="1" id="KW-0812">Transmembrane</keyword>
<evidence type="ECO:0000256" key="1">
    <source>
        <dbReference type="SAM" id="Phobius"/>
    </source>
</evidence>
<name>A0A840Z0J2_9SPHN</name>
<keyword evidence="1" id="KW-1133">Transmembrane helix</keyword>
<evidence type="ECO:0000313" key="3">
    <source>
        <dbReference type="EMBL" id="MBB5719254.1"/>
    </source>
</evidence>
<feature type="chain" id="PRO_5033066953" evidence="2">
    <location>
        <begin position="22"/>
        <end position="94"/>
    </location>
</feature>
<protein>
    <submittedName>
        <fullName evidence="3">Uncharacterized protein</fullName>
    </submittedName>
</protein>
<proteinExistence type="predicted"/>
<feature type="transmembrane region" description="Helical" evidence="1">
    <location>
        <begin position="62"/>
        <end position="83"/>
    </location>
</feature>
<dbReference type="Proteomes" id="UP000554342">
    <property type="component" value="Unassembled WGS sequence"/>
</dbReference>
<accession>A0A840Z0J2</accession>
<reference evidence="3 4" key="1">
    <citation type="submission" date="2020-08" db="EMBL/GenBank/DDBJ databases">
        <title>Genomic Encyclopedia of Type Strains, Phase IV (KMG-IV): sequencing the most valuable type-strain genomes for metagenomic binning, comparative biology and taxonomic classification.</title>
        <authorList>
            <person name="Goeker M."/>
        </authorList>
    </citation>
    <scope>NUCLEOTIDE SEQUENCE [LARGE SCALE GENOMIC DNA]</scope>
    <source>
        <strain evidence="3 4">DSM 27203</strain>
    </source>
</reference>
<dbReference type="RefSeq" id="WP_184003787.1">
    <property type="nucleotide sequence ID" value="NZ_BAABIF010000012.1"/>
</dbReference>
<feature type="signal peptide" evidence="2">
    <location>
        <begin position="1"/>
        <end position="21"/>
    </location>
</feature>
<gene>
    <name evidence="3" type="ORF">FHR23_002192</name>
</gene>
<evidence type="ECO:0000256" key="2">
    <source>
        <dbReference type="SAM" id="SignalP"/>
    </source>
</evidence>
<comment type="caution">
    <text evidence="3">The sequence shown here is derived from an EMBL/GenBank/DDBJ whole genome shotgun (WGS) entry which is preliminary data.</text>
</comment>
<organism evidence="3 4">
    <name type="scientific">Stakelama sediminis</name>
    <dbReference type="NCBI Taxonomy" id="463200"/>
    <lineage>
        <taxon>Bacteria</taxon>
        <taxon>Pseudomonadati</taxon>
        <taxon>Pseudomonadota</taxon>
        <taxon>Alphaproteobacteria</taxon>
        <taxon>Sphingomonadales</taxon>
        <taxon>Sphingomonadaceae</taxon>
        <taxon>Stakelama</taxon>
    </lineage>
</organism>
<keyword evidence="4" id="KW-1185">Reference proteome</keyword>
<dbReference type="EMBL" id="JACIJI010000003">
    <property type="protein sequence ID" value="MBB5719254.1"/>
    <property type="molecule type" value="Genomic_DNA"/>
</dbReference>
<keyword evidence="2" id="KW-0732">Signal</keyword>
<keyword evidence="1" id="KW-0472">Membrane</keyword>
<dbReference type="AlphaFoldDB" id="A0A840Z0J2"/>
<sequence length="94" mass="9080">MTGKFLAAVAASSLIAAPAMAAPTHATPVRAANAMPTVTALPTAQGVRVSKKLKKTSNMASGAMIPVVLLAAGIAAIPITAAATDNNNGASSPG</sequence>
<evidence type="ECO:0000313" key="4">
    <source>
        <dbReference type="Proteomes" id="UP000554342"/>
    </source>
</evidence>